<dbReference type="SMART" id="SM00044">
    <property type="entry name" value="CYCc"/>
    <property type="match status" value="1"/>
</dbReference>
<dbReference type="InterPro" id="IPR029787">
    <property type="entry name" value="Nucleotide_cyclase"/>
</dbReference>
<protein>
    <recommendedName>
        <fullName evidence="3">Guanylate cyclase domain-containing protein</fullName>
    </recommendedName>
</protein>
<dbReference type="PANTHER" id="PTHR43081">
    <property type="entry name" value="ADENYLATE CYCLASE, TERMINAL-DIFFERENTIATION SPECIFIC-RELATED"/>
    <property type="match status" value="1"/>
</dbReference>
<dbReference type="SUPFAM" id="SSF55073">
    <property type="entry name" value="Nucleotide cyclase"/>
    <property type="match status" value="2"/>
</dbReference>
<gene>
    <name evidence="4" type="ORF">EGYM00392_LOCUS3361</name>
</gene>
<keyword evidence="1" id="KW-0175">Coiled coil</keyword>
<feature type="coiled-coil region" evidence="1">
    <location>
        <begin position="869"/>
        <end position="896"/>
    </location>
</feature>
<dbReference type="Gene3D" id="3.30.70.1230">
    <property type="entry name" value="Nucleotide cyclase"/>
    <property type="match status" value="2"/>
</dbReference>
<sequence>MSPRSDACSDQSDSSTTSLPRSSLPFATQFFSDDFDEPSRNGPFLPYINSRRVPMPPVFSNTNAHTRPIGNLGSAGVGVLGGRNRTRIHGAGAAHPALNKQPRKAVLSVFDNLKSTCHTVVQTLESVPVEEAAYLGSETSVPASELMFKLWHVLRRLGTITDLSNNLTLNSEPADSFNDGGANEPTSPRQKLRYYQNRMERVQTQIEEINQKVNTEAFDSSIQTIAQKHQEEVRQMEMRIANLQERSKQKLKEQRDLHLSTMRELKESEAELLNELQLREEELAMLKAKASNQQAEKGFISRLIKRKGRVKAPTVQSGLPGLDTIGPRHIHPAGTYAPLGTVTCVFTDIGDSSRIWEADGTFMKRALEYHDSLLRANVLKYNGYEVKTIGDSFFLAFGDTLDAVLFCIAVQTELLRVDWPKYNGVDLPALRQRSGSDGNLLWKGLQVRTGIHTGEPYPQNNPVTGRMDYYGPCVNKAARVSARGKPGLITFTEEVYEYVVRFEDDLPAHTVEIQEQIVLRGMSDLIPLFRMVPIELAGRFDDAVGMDETPSKWDVGVYSTEAGDVPRGEVAMVHLIISELPQIRKAQLKCLNSVITGYLDDLDRSLVGLPAVRFYNAEHVSETKVDVAFSSPGMALQWCLSIQTELLEYPWPEELLQHDACQRVHWGDKLIHCGFRLKAAIHFCLGTPVVDTAHDRVMYNDREVLYAAQLAKYAADGEILISKAVHGKVCSQLRTLGLPTIAEAKNLSADHVVEDLQPYSVYPASLVERKSLAETENRRRAPLTESEMMAQAIQRARGNPRLEAIIEKWERVLMATHDPMEGGATEEMEIDGPTTNFHEASIATMSSDATMDQDEMDKLIGNHQWNCDCGVISKENEELKQRLKQQDDRLRSLEQYTDIDVLLLHGLVRQYCGILKYYIRTNVEGGDAAGMEDEAFVAKWVSVSRILQSHWDPNYREEFNHKKRRPKDQWNLLLSGTLDTDAKEDAHRLDSGRLFSSVTGMLAKSFTVVKGVVHIAKQPLLAPARDDLPARDDDDMESVGSMPGTPRLPEGYGSGNSPWFHPL</sequence>
<dbReference type="CDD" id="cd07302">
    <property type="entry name" value="CHD"/>
    <property type="match status" value="1"/>
</dbReference>
<dbReference type="AlphaFoldDB" id="A0A7S1HVQ0"/>
<reference evidence="4" key="1">
    <citation type="submission" date="2021-01" db="EMBL/GenBank/DDBJ databases">
        <authorList>
            <person name="Corre E."/>
            <person name="Pelletier E."/>
            <person name="Niang G."/>
            <person name="Scheremetjew M."/>
            <person name="Finn R."/>
            <person name="Kale V."/>
            <person name="Holt S."/>
            <person name="Cochrane G."/>
            <person name="Meng A."/>
            <person name="Brown T."/>
            <person name="Cohen L."/>
        </authorList>
    </citation>
    <scope>NUCLEOTIDE SEQUENCE</scope>
    <source>
        <strain evidence="4">NIES-381</strain>
    </source>
</reference>
<feature type="region of interest" description="Disordered" evidence="2">
    <location>
        <begin position="1024"/>
        <end position="1063"/>
    </location>
</feature>
<accession>A0A7S1HVQ0</accession>
<feature type="coiled-coil region" evidence="1">
    <location>
        <begin position="192"/>
        <end position="296"/>
    </location>
</feature>
<dbReference type="Pfam" id="PF00211">
    <property type="entry name" value="Guanylate_cyc"/>
    <property type="match status" value="1"/>
</dbReference>
<dbReference type="PANTHER" id="PTHR43081:SF1">
    <property type="entry name" value="ADENYLATE CYCLASE, TERMINAL-DIFFERENTIATION SPECIFIC"/>
    <property type="match status" value="1"/>
</dbReference>
<name>A0A7S1HVQ0_9EUGL</name>
<proteinExistence type="predicted"/>
<organism evidence="4">
    <name type="scientific">Eutreptiella gymnastica</name>
    <dbReference type="NCBI Taxonomy" id="73025"/>
    <lineage>
        <taxon>Eukaryota</taxon>
        <taxon>Discoba</taxon>
        <taxon>Euglenozoa</taxon>
        <taxon>Euglenida</taxon>
        <taxon>Spirocuta</taxon>
        <taxon>Euglenophyceae</taxon>
        <taxon>Eutreptiales</taxon>
        <taxon>Eutreptiaceae</taxon>
        <taxon>Eutreptiella</taxon>
    </lineage>
</organism>
<dbReference type="PROSITE" id="PS50125">
    <property type="entry name" value="GUANYLATE_CYCLASE_2"/>
    <property type="match status" value="1"/>
</dbReference>
<dbReference type="GO" id="GO:0009190">
    <property type="term" value="P:cyclic nucleotide biosynthetic process"/>
    <property type="evidence" value="ECO:0007669"/>
    <property type="project" value="InterPro"/>
</dbReference>
<dbReference type="GO" id="GO:0035556">
    <property type="term" value="P:intracellular signal transduction"/>
    <property type="evidence" value="ECO:0007669"/>
    <property type="project" value="InterPro"/>
</dbReference>
<evidence type="ECO:0000313" key="4">
    <source>
        <dbReference type="EMBL" id="CAD8992314.1"/>
    </source>
</evidence>
<dbReference type="InterPro" id="IPR001054">
    <property type="entry name" value="A/G_cyclase"/>
</dbReference>
<evidence type="ECO:0000259" key="3">
    <source>
        <dbReference type="PROSITE" id="PS50125"/>
    </source>
</evidence>
<feature type="compositionally biased region" description="Low complexity" evidence="2">
    <location>
        <begin position="12"/>
        <end position="23"/>
    </location>
</feature>
<dbReference type="EMBL" id="HBGA01009174">
    <property type="protein sequence ID" value="CAD8992314.1"/>
    <property type="molecule type" value="Transcribed_RNA"/>
</dbReference>
<dbReference type="InterPro" id="IPR050697">
    <property type="entry name" value="Adenylyl/Guanylyl_Cyclase_3/4"/>
</dbReference>
<evidence type="ECO:0000256" key="2">
    <source>
        <dbReference type="SAM" id="MobiDB-lite"/>
    </source>
</evidence>
<feature type="domain" description="Guanylate cyclase" evidence="3">
    <location>
        <begin position="343"/>
        <end position="481"/>
    </location>
</feature>
<evidence type="ECO:0000256" key="1">
    <source>
        <dbReference type="SAM" id="Coils"/>
    </source>
</evidence>
<feature type="region of interest" description="Disordered" evidence="2">
    <location>
        <begin position="1"/>
        <end position="23"/>
    </location>
</feature>